<dbReference type="Pfam" id="PF04072">
    <property type="entry name" value="LCM"/>
    <property type="match status" value="1"/>
</dbReference>
<dbReference type="SUPFAM" id="SSF53335">
    <property type="entry name" value="S-adenosyl-L-methionine-dependent methyltransferases"/>
    <property type="match status" value="1"/>
</dbReference>
<dbReference type="Gene3D" id="3.40.50.150">
    <property type="entry name" value="Vaccinia Virus protein VP39"/>
    <property type="match status" value="1"/>
</dbReference>
<dbReference type="PANTHER" id="PTHR43619">
    <property type="entry name" value="S-ADENOSYL-L-METHIONINE-DEPENDENT METHYLTRANSFERASE YKTD-RELATED"/>
    <property type="match status" value="1"/>
</dbReference>
<evidence type="ECO:0000256" key="1">
    <source>
        <dbReference type="ARBA" id="ARBA00022603"/>
    </source>
</evidence>
<keyword evidence="1 3" id="KW-0489">Methyltransferase</keyword>
<dbReference type="Proteomes" id="UP000552864">
    <property type="component" value="Unassembled WGS sequence"/>
</dbReference>
<reference evidence="3 4" key="1">
    <citation type="submission" date="2020-04" db="EMBL/GenBank/DDBJ databases">
        <authorList>
            <person name="Yin C."/>
        </authorList>
    </citation>
    <scope>NUCLEOTIDE SEQUENCE [LARGE SCALE GENOMIC DNA]</scope>
    <source>
        <strain evidence="3 4">Ak56</strain>
    </source>
</reference>
<sequence length="278" mass="32017">MTVQLKVPATSRLVLEAAMQLYTSPLQQQYIAAIDFSETSRIFYELQRSFPQIIDTICLRKQSIRDQLKSQLVTISRPQVIILGAGLDPLSLYLLENYRENISRIIEVDNGYIEEKQHIYHHLVPVEAQIQFVKCDVTDTALLWSKLLENGYQEDIPTIIIFEGVIHYISNEAFIQTMQLFKTADHRNHVMLDYSVSEENLVPSFLPTYRGIREVMESYIGKPFNVNSRADMAGVLYQLNASLETLEPLCDIEKRVRGHHHFFHLPGEGIIEMLSFAV</sequence>
<dbReference type="GO" id="GO:0008168">
    <property type="term" value="F:methyltransferase activity"/>
    <property type="evidence" value="ECO:0007669"/>
    <property type="project" value="UniProtKB-KW"/>
</dbReference>
<keyword evidence="2 3" id="KW-0808">Transferase</keyword>
<dbReference type="RefSeq" id="WP_168741159.1">
    <property type="nucleotide sequence ID" value="NZ_JABAHZ010000006.1"/>
</dbReference>
<organism evidence="3 4">
    <name type="scientific">Chitinophaga eiseniae</name>
    <dbReference type="NCBI Taxonomy" id="634771"/>
    <lineage>
        <taxon>Bacteria</taxon>
        <taxon>Pseudomonadati</taxon>
        <taxon>Bacteroidota</taxon>
        <taxon>Chitinophagia</taxon>
        <taxon>Chitinophagales</taxon>
        <taxon>Chitinophagaceae</taxon>
        <taxon>Chitinophaga</taxon>
    </lineage>
</organism>
<gene>
    <name evidence="3" type="ORF">HGH91_23080</name>
</gene>
<dbReference type="AlphaFoldDB" id="A0A847SEC6"/>
<dbReference type="InterPro" id="IPR007213">
    <property type="entry name" value="Ppm1/Ppm2/Tcmp"/>
</dbReference>
<keyword evidence="4" id="KW-1185">Reference proteome</keyword>
<dbReference type="InterPro" id="IPR029063">
    <property type="entry name" value="SAM-dependent_MTases_sf"/>
</dbReference>
<dbReference type="EMBL" id="JABAHZ010000006">
    <property type="protein sequence ID" value="NLR81530.1"/>
    <property type="molecule type" value="Genomic_DNA"/>
</dbReference>
<protein>
    <submittedName>
        <fullName evidence="3">Class I SAM-dependent methyltransferase</fullName>
    </submittedName>
</protein>
<evidence type="ECO:0000313" key="3">
    <source>
        <dbReference type="EMBL" id="NLR81530.1"/>
    </source>
</evidence>
<evidence type="ECO:0000256" key="2">
    <source>
        <dbReference type="ARBA" id="ARBA00022679"/>
    </source>
</evidence>
<dbReference type="GO" id="GO:0032259">
    <property type="term" value="P:methylation"/>
    <property type="evidence" value="ECO:0007669"/>
    <property type="project" value="UniProtKB-KW"/>
</dbReference>
<proteinExistence type="predicted"/>
<evidence type="ECO:0000313" key="4">
    <source>
        <dbReference type="Proteomes" id="UP000552864"/>
    </source>
</evidence>
<dbReference type="PANTHER" id="PTHR43619:SF2">
    <property type="entry name" value="S-ADENOSYL-L-METHIONINE-DEPENDENT METHYLTRANSFERASES SUPERFAMILY PROTEIN"/>
    <property type="match status" value="1"/>
</dbReference>
<comment type="caution">
    <text evidence="3">The sequence shown here is derived from an EMBL/GenBank/DDBJ whole genome shotgun (WGS) entry which is preliminary data.</text>
</comment>
<accession>A0A847SEC6</accession>
<name>A0A847SEC6_9BACT</name>